<keyword evidence="3" id="KW-1185">Reference proteome</keyword>
<dbReference type="eggNOG" id="KOG3802">
    <property type="taxonomic scope" value="Eukaryota"/>
</dbReference>
<proteinExistence type="predicted"/>
<feature type="region of interest" description="Disordered" evidence="1">
    <location>
        <begin position="49"/>
        <end position="68"/>
    </location>
</feature>
<accession>L5M4Q4</accession>
<dbReference type="EMBL" id="KB104456">
    <property type="protein sequence ID" value="ELK33307.1"/>
    <property type="molecule type" value="Genomic_DNA"/>
</dbReference>
<dbReference type="AlphaFoldDB" id="L5M4Q4"/>
<feature type="compositionally biased region" description="Polar residues" evidence="1">
    <location>
        <begin position="49"/>
        <end position="63"/>
    </location>
</feature>
<evidence type="ECO:0000313" key="3">
    <source>
        <dbReference type="Proteomes" id="UP000010556"/>
    </source>
</evidence>
<sequence length="200" mass="21666">MADQLGTFVPANVEKTEVKDNIKIEGPQRPGCCFLHASRMTQALLCTETAQEQPNSEGSQSGNPEGVGGLSIEEMELRFWLWTREVLVQPLCFTDNCWEKNKTPTPTFSNKVPSGRGLGRPRGEPSSVPTGSSHAASRWELHGAVVSVVSVRKIRGKTEMPQVEASGIARAPPGWAASTLWQQENLRGASSPVSLDAQGR</sequence>
<name>L5M4Q4_MYODS</name>
<reference evidence="3" key="1">
    <citation type="journal article" date="2013" name="Science">
        <title>Comparative analysis of bat genomes provides insight into the evolution of flight and immunity.</title>
        <authorList>
            <person name="Zhang G."/>
            <person name="Cowled C."/>
            <person name="Shi Z."/>
            <person name="Huang Z."/>
            <person name="Bishop-Lilly K.A."/>
            <person name="Fang X."/>
            <person name="Wynne J.W."/>
            <person name="Xiong Z."/>
            <person name="Baker M.L."/>
            <person name="Zhao W."/>
            <person name="Tachedjian M."/>
            <person name="Zhu Y."/>
            <person name="Zhou P."/>
            <person name="Jiang X."/>
            <person name="Ng J."/>
            <person name="Yang L."/>
            <person name="Wu L."/>
            <person name="Xiao J."/>
            <person name="Feng Y."/>
            <person name="Chen Y."/>
            <person name="Sun X."/>
            <person name="Zhang Y."/>
            <person name="Marsh G.A."/>
            <person name="Crameri G."/>
            <person name="Broder C.C."/>
            <person name="Frey K.G."/>
            <person name="Wang L.F."/>
            <person name="Wang J."/>
        </authorList>
    </citation>
    <scope>NUCLEOTIDE SEQUENCE [LARGE SCALE GENOMIC DNA]</scope>
</reference>
<protein>
    <submittedName>
        <fullName evidence="2">Uncharacterized protein</fullName>
    </submittedName>
</protein>
<organism evidence="2 3">
    <name type="scientific">Myotis davidii</name>
    <name type="common">David's myotis</name>
    <dbReference type="NCBI Taxonomy" id="225400"/>
    <lineage>
        <taxon>Eukaryota</taxon>
        <taxon>Metazoa</taxon>
        <taxon>Chordata</taxon>
        <taxon>Craniata</taxon>
        <taxon>Vertebrata</taxon>
        <taxon>Euteleostomi</taxon>
        <taxon>Mammalia</taxon>
        <taxon>Eutheria</taxon>
        <taxon>Laurasiatheria</taxon>
        <taxon>Chiroptera</taxon>
        <taxon>Yangochiroptera</taxon>
        <taxon>Vespertilionidae</taxon>
        <taxon>Myotis</taxon>
    </lineage>
</organism>
<gene>
    <name evidence="2" type="ORF">MDA_GLEAN10004763</name>
</gene>
<evidence type="ECO:0000256" key="1">
    <source>
        <dbReference type="SAM" id="MobiDB-lite"/>
    </source>
</evidence>
<feature type="compositionally biased region" description="Polar residues" evidence="1">
    <location>
        <begin position="103"/>
        <end position="112"/>
    </location>
</feature>
<evidence type="ECO:0000313" key="2">
    <source>
        <dbReference type="EMBL" id="ELK33307.1"/>
    </source>
</evidence>
<dbReference type="Proteomes" id="UP000010556">
    <property type="component" value="Unassembled WGS sequence"/>
</dbReference>
<feature type="region of interest" description="Disordered" evidence="1">
    <location>
        <begin position="103"/>
        <end position="136"/>
    </location>
</feature>